<gene>
    <name evidence="2" type="ORF">Fcan01_03272</name>
</gene>
<dbReference type="AlphaFoldDB" id="A0A226F0H8"/>
<dbReference type="OrthoDB" id="58529at2759"/>
<evidence type="ECO:0000313" key="3">
    <source>
        <dbReference type="Proteomes" id="UP000198287"/>
    </source>
</evidence>
<dbReference type="EMBL" id="LNIX01000001">
    <property type="protein sequence ID" value="OXA62661.1"/>
    <property type="molecule type" value="Genomic_DNA"/>
</dbReference>
<dbReference type="Gene3D" id="3.30.2130.10">
    <property type="entry name" value="VC0802-like"/>
    <property type="match status" value="1"/>
</dbReference>
<proteinExistence type="predicted"/>
<name>A0A226F0H8_FOLCA</name>
<reference evidence="2 3" key="1">
    <citation type="submission" date="2015-12" db="EMBL/GenBank/DDBJ databases">
        <title>The genome of Folsomia candida.</title>
        <authorList>
            <person name="Faddeeva A."/>
            <person name="Derks M.F."/>
            <person name="Anvar Y."/>
            <person name="Smit S."/>
            <person name="Van Straalen N."/>
            <person name="Roelofs D."/>
        </authorList>
    </citation>
    <scope>NUCLEOTIDE SEQUENCE [LARGE SCALE GENOMIC DNA]</scope>
    <source>
        <strain evidence="2 3">VU population</strain>
        <tissue evidence="2">Whole body</tissue>
    </source>
</reference>
<protein>
    <submittedName>
        <fullName evidence="2">GATS-like protein 1</fullName>
    </submittedName>
</protein>
<dbReference type="OMA" id="WADGPGF"/>
<evidence type="ECO:0000259" key="1">
    <source>
        <dbReference type="Pfam" id="PF13840"/>
    </source>
</evidence>
<feature type="domain" description="CASTOR ACT" evidence="1">
    <location>
        <begin position="95"/>
        <end position="154"/>
    </location>
</feature>
<comment type="caution">
    <text evidence="2">The sequence shown here is derived from an EMBL/GenBank/DDBJ whole genome shotgun (WGS) entry which is preliminary data.</text>
</comment>
<accession>A0A226F0H8</accession>
<organism evidence="2 3">
    <name type="scientific">Folsomia candida</name>
    <name type="common">Springtail</name>
    <dbReference type="NCBI Taxonomy" id="158441"/>
    <lineage>
        <taxon>Eukaryota</taxon>
        <taxon>Metazoa</taxon>
        <taxon>Ecdysozoa</taxon>
        <taxon>Arthropoda</taxon>
        <taxon>Hexapoda</taxon>
        <taxon>Collembola</taxon>
        <taxon>Entomobryomorpha</taxon>
        <taxon>Isotomoidea</taxon>
        <taxon>Isotomidae</taxon>
        <taxon>Proisotominae</taxon>
        <taxon>Folsomia</taxon>
    </lineage>
</organism>
<dbReference type="Proteomes" id="UP000198287">
    <property type="component" value="Unassembled WGS sequence"/>
</dbReference>
<dbReference type="InterPro" id="IPR051719">
    <property type="entry name" value="CASTOR_mTORC1"/>
</dbReference>
<dbReference type="Pfam" id="PF13840">
    <property type="entry name" value="ACT_7"/>
    <property type="match status" value="1"/>
</dbReference>
<evidence type="ECO:0000313" key="2">
    <source>
        <dbReference type="EMBL" id="OXA62661.1"/>
    </source>
</evidence>
<dbReference type="InterPro" id="IPR027795">
    <property type="entry name" value="CASTOR_ACT_dom"/>
</dbReference>
<sequence>MQLTLSKFLYLASWCVRYYLVIGTLIEENEMSSVTSLNLTLYQDDVTVYRLNKETQLPPDIFTLKWFTISKTLDEVSIILPSQCGFVIGDKMTKAEPGWRVIKIEAVLDFGLVGTLASIVTPLKEEAIPVFVVSTYDTDYILIKSEHVEKAKKAIIKSTGYAFTLSDTSLV</sequence>
<keyword evidence="3" id="KW-1185">Reference proteome</keyword>
<dbReference type="InterPro" id="IPR045865">
    <property type="entry name" value="ACT-like_dom_sf"/>
</dbReference>
<dbReference type="PANTHER" id="PTHR31131">
    <property type="entry name" value="CHROMOSOME 1, WHOLE GENOME SHOTGUN SEQUENCE"/>
    <property type="match status" value="1"/>
</dbReference>
<dbReference type="PANTHER" id="PTHR31131:SF6">
    <property type="entry name" value="CASTOR ACT DOMAIN-CONTAINING PROTEIN"/>
    <property type="match status" value="1"/>
</dbReference>
<dbReference type="SUPFAM" id="SSF55021">
    <property type="entry name" value="ACT-like"/>
    <property type="match status" value="2"/>
</dbReference>